<dbReference type="GO" id="GO:0005245">
    <property type="term" value="F:voltage-gated calcium channel activity"/>
    <property type="evidence" value="ECO:0007669"/>
    <property type="project" value="InterPro"/>
</dbReference>
<dbReference type="CDD" id="cd12043">
    <property type="entry name" value="SH3_CACNB4"/>
    <property type="match status" value="1"/>
</dbReference>
<dbReference type="Ensembl" id="ENSSSCT00065105234.1">
    <property type="protein sequence ID" value="ENSSSCP00065046685.1"/>
    <property type="gene ID" value="ENSSSCG00065076101.1"/>
</dbReference>
<dbReference type="Ensembl" id="ENSSSCT00055022821.1">
    <property type="protein sequence ID" value="ENSSSCP00055018049.1"/>
    <property type="gene ID" value="ENSSSCG00055011228.1"/>
</dbReference>
<dbReference type="Pfam" id="PF00625">
    <property type="entry name" value="Guanylate_kin"/>
    <property type="match status" value="1"/>
</dbReference>
<dbReference type="Proteomes" id="UP000694571">
    <property type="component" value="Unplaced"/>
</dbReference>
<keyword evidence="2 4" id="KW-0728">SH3 domain</keyword>
<dbReference type="Gene3D" id="3.40.50.300">
    <property type="entry name" value="P-loop containing nucleotide triphosphate hydrolases"/>
    <property type="match status" value="2"/>
</dbReference>
<dbReference type="SUPFAM" id="SSF50044">
    <property type="entry name" value="SH3-domain"/>
    <property type="match status" value="1"/>
</dbReference>
<dbReference type="Proteomes" id="UP000694724">
    <property type="component" value="Unplaced"/>
</dbReference>
<feature type="region of interest" description="Disordered" evidence="5">
    <location>
        <begin position="1"/>
        <end position="25"/>
    </location>
</feature>
<evidence type="ECO:0000256" key="5">
    <source>
        <dbReference type="SAM" id="MobiDB-lite"/>
    </source>
</evidence>
<feature type="compositionally biased region" description="Basic and acidic residues" evidence="5">
    <location>
        <begin position="370"/>
        <end position="388"/>
    </location>
</feature>
<dbReference type="SMART" id="SM00072">
    <property type="entry name" value="GuKc"/>
    <property type="match status" value="1"/>
</dbReference>
<evidence type="ECO:0000256" key="2">
    <source>
        <dbReference type="ARBA" id="ARBA00022443"/>
    </source>
</evidence>
<dbReference type="InterPro" id="IPR027417">
    <property type="entry name" value="P-loop_NTPase"/>
</dbReference>
<dbReference type="PANTHER" id="PTHR11824">
    <property type="entry name" value="VOLTAGE-DEPENDENT CALCIUM CHANNEL BETA SUBUNIT"/>
    <property type="match status" value="1"/>
</dbReference>
<keyword evidence="3" id="KW-0597">Phosphoprotein</keyword>
<dbReference type="Proteomes" id="UP000694725">
    <property type="component" value="Unplaced"/>
</dbReference>
<evidence type="ECO:0000256" key="4">
    <source>
        <dbReference type="PROSITE-ProRule" id="PRU00192"/>
    </source>
</evidence>
<evidence type="ECO:0000256" key="3">
    <source>
        <dbReference type="ARBA" id="ARBA00022553"/>
    </source>
</evidence>
<protein>
    <submittedName>
        <fullName evidence="7">Calcium voltage-gated channel auxiliary subunit beta 4</fullName>
    </submittedName>
</protein>
<comment type="similarity">
    <text evidence="1">Belongs to the calcium channel beta subunit family.</text>
</comment>
<dbReference type="FunFam" id="2.30.30.40:FF:000015">
    <property type="entry name" value="Voltage-dependent L-type calcium channel subunit beta-2"/>
    <property type="match status" value="1"/>
</dbReference>
<dbReference type="Ensembl" id="ENSSSCT00045006026.1">
    <property type="protein sequence ID" value="ENSSSCP00045004056.1"/>
    <property type="gene ID" value="ENSSSCG00045003576.1"/>
</dbReference>
<dbReference type="AlphaFoldDB" id="A0A8D0RF07"/>
<evidence type="ECO:0000256" key="1">
    <source>
        <dbReference type="ARBA" id="ARBA00010836"/>
    </source>
</evidence>
<dbReference type="PROSITE" id="PS50002">
    <property type="entry name" value="SH3"/>
    <property type="match status" value="1"/>
</dbReference>
<name>A0A8D0RF07_PIG</name>
<dbReference type="Proteomes" id="UP000694727">
    <property type="component" value="Unplaced"/>
</dbReference>
<proteinExistence type="inferred from homology"/>
<dbReference type="Ensembl" id="ENSSSCT00035092906.1">
    <property type="protein sequence ID" value="ENSSSCP00035039000.1"/>
    <property type="gene ID" value="ENSSSCG00035067013.1"/>
</dbReference>
<dbReference type="SUPFAM" id="SSF52540">
    <property type="entry name" value="P-loop containing nucleoside triphosphate hydrolases"/>
    <property type="match status" value="1"/>
</dbReference>
<dbReference type="Pfam" id="PF12052">
    <property type="entry name" value="VGCC_beta4Aa_N"/>
    <property type="match status" value="1"/>
</dbReference>
<dbReference type="InterPro" id="IPR000584">
    <property type="entry name" value="VDCC_L_bsu"/>
</dbReference>
<feature type="compositionally biased region" description="Polar residues" evidence="5">
    <location>
        <begin position="1"/>
        <end position="16"/>
    </location>
</feature>
<dbReference type="GO" id="GO:0005891">
    <property type="term" value="C:voltage-gated calcium channel complex"/>
    <property type="evidence" value="ECO:0007669"/>
    <property type="project" value="InterPro"/>
</dbReference>
<dbReference type="PRINTS" id="PR01626">
    <property type="entry name" value="LCACHANNELB"/>
</dbReference>
<feature type="region of interest" description="Disordered" evidence="5">
    <location>
        <begin position="119"/>
        <end position="138"/>
    </location>
</feature>
<feature type="domain" description="SH3" evidence="6">
    <location>
        <begin position="45"/>
        <end position="114"/>
    </location>
</feature>
<evidence type="ECO:0000313" key="8">
    <source>
        <dbReference type="Proteomes" id="UP000694727"/>
    </source>
</evidence>
<dbReference type="InterPro" id="IPR046937">
    <property type="entry name" value="CAB1-4_N_A-dom"/>
</dbReference>
<organism evidence="7 8">
    <name type="scientific">Sus scrofa</name>
    <name type="common">Pig</name>
    <dbReference type="NCBI Taxonomy" id="9823"/>
    <lineage>
        <taxon>Eukaryota</taxon>
        <taxon>Metazoa</taxon>
        <taxon>Chordata</taxon>
        <taxon>Craniata</taxon>
        <taxon>Vertebrata</taxon>
        <taxon>Euteleostomi</taxon>
        <taxon>Mammalia</taxon>
        <taxon>Eutheria</taxon>
        <taxon>Laurasiatheria</taxon>
        <taxon>Artiodactyla</taxon>
        <taxon>Suina</taxon>
        <taxon>Suidae</taxon>
        <taxon>Sus</taxon>
    </lineage>
</organism>
<dbReference type="Proteomes" id="UP000694728">
    <property type="component" value="Unplaced"/>
</dbReference>
<reference evidence="7" key="1">
    <citation type="submission" date="2025-05" db="UniProtKB">
        <authorList>
            <consortium name="Ensembl"/>
        </authorList>
    </citation>
    <scope>IDENTIFICATION</scope>
</reference>
<dbReference type="Ensembl" id="ENSSSCT00025036348.1">
    <property type="protein sequence ID" value="ENSSSCP00025015198.1"/>
    <property type="gene ID" value="ENSSSCG00025025078.1"/>
</dbReference>
<dbReference type="Ensembl" id="ENSSSCT00050064488.1">
    <property type="protein sequence ID" value="ENSSSCP00050027791.1"/>
    <property type="gene ID" value="ENSSSCG00050047279.1"/>
</dbReference>
<feature type="region of interest" description="Disordered" evidence="5">
    <location>
        <begin position="354"/>
        <end position="441"/>
    </location>
</feature>
<sequence length="441" mass="49573">MAGSADSYTSRPSDSDVSLEEDREAIRQEREQQAAIQLERAKSKPVAFAVKTNVSYCGALDEDVPVPSTAISFDAKDFLHIKEKYNNDWWIGRLVKEGCEIGFIPSPLRLENIRIQQEQKRGRFHGGKSSGNSSSSLGEMVSGTFRATPTSTAKQKQKVTEHIPPYDVVPSMRPVVLVGPSLKGYEVTDMMQKALFDFLKHRFDGRISITRVTADISLAKRSVLNNPSKRAIIERSNTRSSLAEVQSEIERIFELARSLQLVVLDADTINHPAQLIKTSLAPIIVHVKVSSPKEMFDVILDENQLEDACEHLGEYLEAYWRATHTASSTPMTPLLGRNLGSTALSPYPTAISGLQSQRMRHGNHSTENSPIERRSLMTADENYHNERARKSRNRLSSSSQHSRDHYPLVEEDYPDSYQDTYKPHRNRGSPGGYSHDSRHRL</sequence>
<dbReference type="InterPro" id="IPR001452">
    <property type="entry name" value="SH3_domain"/>
</dbReference>
<dbReference type="InterPro" id="IPR008145">
    <property type="entry name" value="GK/Ca_channel_bsu"/>
</dbReference>
<dbReference type="Gene3D" id="2.30.30.40">
    <property type="entry name" value="SH3 Domains"/>
    <property type="match status" value="1"/>
</dbReference>
<dbReference type="Proteomes" id="UP000694720">
    <property type="component" value="Unplaced"/>
</dbReference>
<dbReference type="InterPro" id="IPR036028">
    <property type="entry name" value="SH3-like_dom_sf"/>
</dbReference>
<accession>A0A8D0RF07</accession>
<evidence type="ECO:0000259" key="6">
    <source>
        <dbReference type="PROSITE" id="PS50002"/>
    </source>
</evidence>
<evidence type="ECO:0000313" key="7">
    <source>
        <dbReference type="Ensembl" id="ENSSSCP00025015198.1"/>
    </source>
</evidence>